<dbReference type="PANTHER" id="PTHR12110">
    <property type="entry name" value="HYDROXYPYRUVATE ISOMERASE"/>
    <property type="match status" value="1"/>
</dbReference>
<dbReference type="GO" id="GO:0016853">
    <property type="term" value="F:isomerase activity"/>
    <property type="evidence" value="ECO:0007669"/>
    <property type="project" value="UniProtKB-KW"/>
</dbReference>
<dbReference type="AlphaFoldDB" id="A0A4S4BPB6"/>
<dbReference type="EMBL" id="SSOB01000023">
    <property type="protein sequence ID" value="THF76710.1"/>
    <property type="molecule type" value="Genomic_DNA"/>
</dbReference>
<protein>
    <submittedName>
        <fullName evidence="2">Sugar phosphate isomerase/epimerase</fullName>
    </submittedName>
</protein>
<dbReference type="InterPro" id="IPR036237">
    <property type="entry name" value="Xyl_isomerase-like_sf"/>
</dbReference>
<keyword evidence="3" id="KW-1185">Reference proteome</keyword>
<organism evidence="2 3">
    <name type="scientific">Cohnella fermenti</name>
    <dbReference type="NCBI Taxonomy" id="2565925"/>
    <lineage>
        <taxon>Bacteria</taxon>
        <taxon>Bacillati</taxon>
        <taxon>Bacillota</taxon>
        <taxon>Bacilli</taxon>
        <taxon>Bacillales</taxon>
        <taxon>Paenibacillaceae</taxon>
        <taxon>Cohnella</taxon>
    </lineage>
</organism>
<dbReference type="InterPro" id="IPR050312">
    <property type="entry name" value="IolE/XylAMocC-like"/>
</dbReference>
<dbReference type="Pfam" id="PF01261">
    <property type="entry name" value="AP_endonuc_2"/>
    <property type="match status" value="1"/>
</dbReference>
<dbReference type="Proteomes" id="UP000310636">
    <property type="component" value="Unassembled WGS sequence"/>
</dbReference>
<dbReference type="Gene3D" id="3.20.20.150">
    <property type="entry name" value="Divalent-metal-dependent TIM barrel enzymes"/>
    <property type="match status" value="1"/>
</dbReference>
<keyword evidence="2" id="KW-0413">Isomerase</keyword>
<accession>A0A4S4BPB6</accession>
<evidence type="ECO:0000259" key="1">
    <source>
        <dbReference type="Pfam" id="PF01261"/>
    </source>
</evidence>
<feature type="domain" description="Xylose isomerase-like TIM barrel" evidence="1">
    <location>
        <begin position="35"/>
        <end position="252"/>
    </location>
</feature>
<dbReference type="PANTHER" id="PTHR12110:SF52">
    <property type="entry name" value="XYLOSE ISOMERASE"/>
    <property type="match status" value="1"/>
</dbReference>
<sequence length="268" mass="29832">MLNRISLNQITIDRSSLEEAVEGCSRADIPWIALWRHKIAETGLAESKRLVRDAGIRVSSVCRGGMFPAATANGRQANLDDNRRAVEEAAELGAEALVLVCGPAPDRDIDSARKWVAEGIERLVPFALDHGVKLGIEPLHPMYAAERSVIVTLDQAITLAERHSSQDVGVVVDVFHVWWDPGLYKQIARAEGRIVGFHVSDWIVPTPDLLMGRGMMGDGVIEIRRIREAVEAAGYKGPIEVEIFNRDIWDRPRDEVLILMKERFSIQV</sequence>
<evidence type="ECO:0000313" key="3">
    <source>
        <dbReference type="Proteomes" id="UP000310636"/>
    </source>
</evidence>
<dbReference type="SUPFAM" id="SSF51658">
    <property type="entry name" value="Xylose isomerase-like"/>
    <property type="match status" value="1"/>
</dbReference>
<proteinExistence type="predicted"/>
<evidence type="ECO:0000313" key="2">
    <source>
        <dbReference type="EMBL" id="THF76710.1"/>
    </source>
</evidence>
<gene>
    <name evidence="2" type="ORF">E6C55_18235</name>
</gene>
<name>A0A4S4BPB6_9BACL</name>
<dbReference type="OrthoDB" id="9782626at2"/>
<reference evidence="2 3" key="1">
    <citation type="submission" date="2019-04" db="EMBL/GenBank/DDBJ databases">
        <title>Cohnella sp. nov. isolated from preserved vegetables.</title>
        <authorList>
            <person name="Lin S.-Y."/>
            <person name="Hung M.-H."/>
            <person name="Young C.-C."/>
        </authorList>
    </citation>
    <scope>NUCLEOTIDE SEQUENCE [LARGE SCALE GENOMIC DNA]</scope>
    <source>
        <strain evidence="2 3">CC-MHH1044</strain>
    </source>
</reference>
<comment type="caution">
    <text evidence="2">The sequence shown here is derived from an EMBL/GenBank/DDBJ whole genome shotgun (WGS) entry which is preliminary data.</text>
</comment>
<dbReference type="RefSeq" id="WP_136371248.1">
    <property type="nucleotide sequence ID" value="NZ_SSOB01000023.1"/>
</dbReference>
<dbReference type="InterPro" id="IPR013022">
    <property type="entry name" value="Xyl_isomerase-like_TIM-brl"/>
</dbReference>